<dbReference type="PANTHER" id="PTHR14155:SF263">
    <property type="entry name" value="E3 UBIQUITIN-PROTEIN LIGASE ATL6"/>
    <property type="match status" value="1"/>
</dbReference>
<dbReference type="Gene3D" id="3.30.40.10">
    <property type="entry name" value="Zinc/RING finger domain, C3HC4 (zinc finger)"/>
    <property type="match status" value="1"/>
</dbReference>
<organism evidence="17 18">
    <name type="scientific">Nepenthes gracilis</name>
    <name type="common">Slender pitcher plant</name>
    <dbReference type="NCBI Taxonomy" id="150966"/>
    <lineage>
        <taxon>Eukaryota</taxon>
        <taxon>Viridiplantae</taxon>
        <taxon>Streptophyta</taxon>
        <taxon>Embryophyta</taxon>
        <taxon>Tracheophyta</taxon>
        <taxon>Spermatophyta</taxon>
        <taxon>Magnoliopsida</taxon>
        <taxon>eudicotyledons</taxon>
        <taxon>Gunneridae</taxon>
        <taxon>Pentapetalae</taxon>
        <taxon>Caryophyllales</taxon>
        <taxon>Nepenthaceae</taxon>
        <taxon>Nepenthes</taxon>
    </lineage>
</organism>
<keyword evidence="11 15" id="KW-1133">Transmembrane helix</keyword>
<dbReference type="PANTHER" id="PTHR14155">
    <property type="entry name" value="RING FINGER DOMAIN-CONTAINING"/>
    <property type="match status" value="1"/>
</dbReference>
<evidence type="ECO:0000256" key="2">
    <source>
        <dbReference type="ARBA" id="ARBA00004167"/>
    </source>
</evidence>
<comment type="catalytic activity">
    <reaction evidence="1">
        <text>S-ubiquitinyl-[E2 ubiquitin-conjugating enzyme]-L-cysteine + [acceptor protein]-L-lysine = [E2 ubiquitin-conjugating enzyme]-L-cysteine + N(6)-ubiquitinyl-[acceptor protein]-L-lysine.</text>
        <dbReference type="EC" id="2.3.2.27"/>
    </reaction>
</comment>
<keyword evidence="12 15" id="KW-0472">Membrane</keyword>
<evidence type="ECO:0000256" key="4">
    <source>
        <dbReference type="ARBA" id="ARBA00012483"/>
    </source>
</evidence>
<evidence type="ECO:0000256" key="9">
    <source>
        <dbReference type="ARBA" id="ARBA00022786"/>
    </source>
</evidence>
<comment type="similarity">
    <text evidence="13">Belongs to the RING-type zinc finger family. ATL subfamily.</text>
</comment>
<comment type="subcellular location">
    <subcellularLocation>
        <location evidence="2">Membrane</location>
        <topology evidence="2">Single-pass membrane protein</topology>
    </subcellularLocation>
</comment>
<evidence type="ECO:0000256" key="5">
    <source>
        <dbReference type="ARBA" id="ARBA00022679"/>
    </source>
</evidence>
<dbReference type="EMBL" id="BSYO01000001">
    <property type="protein sequence ID" value="GMG99696.1"/>
    <property type="molecule type" value="Genomic_DNA"/>
</dbReference>
<dbReference type="PROSITE" id="PS50089">
    <property type="entry name" value="ZF_RING_2"/>
    <property type="match status" value="1"/>
</dbReference>
<keyword evidence="7" id="KW-0479">Metal-binding</keyword>
<evidence type="ECO:0000256" key="6">
    <source>
        <dbReference type="ARBA" id="ARBA00022692"/>
    </source>
</evidence>
<dbReference type="GO" id="GO:0016020">
    <property type="term" value="C:membrane"/>
    <property type="evidence" value="ECO:0007669"/>
    <property type="project" value="UniProtKB-SubCell"/>
</dbReference>
<protein>
    <recommendedName>
        <fullName evidence="4">RING-type E3 ubiquitin transferase</fullName>
        <ecNumber evidence="4">2.3.2.27</ecNumber>
    </recommendedName>
</protein>
<dbReference type="CDD" id="cd16461">
    <property type="entry name" value="RING-H2_EL5-like"/>
    <property type="match status" value="1"/>
</dbReference>
<dbReference type="Proteomes" id="UP001279734">
    <property type="component" value="Unassembled WGS sequence"/>
</dbReference>
<evidence type="ECO:0000256" key="11">
    <source>
        <dbReference type="ARBA" id="ARBA00022989"/>
    </source>
</evidence>
<evidence type="ECO:0000256" key="12">
    <source>
        <dbReference type="ARBA" id="ARBA00023136"/>
    </source>
</evidence>
<dbReference type="Pfam" id="PF13639">
    <property type="entry name" value="zf-RING_2"/>
    <property type="match status" value="1"/>
</dbReference>
<gene>
    <name evidence="17" type="ORF">Nepgr_001536</name>
</gene>
<dbReference type="SUPFAM" id="SSF57850">
    <property type="entry name" value="RING/U-box"/>
    <property type="match status" value="1"/>
</dbReference>
<keyword evidence="18" id="KW-1185">Reference proteome</keyword>
<name>A0AAD3P5C7_NEPGR</name>
<evidence type="ECO:0000313" key="18">
    <source>
        <dbReference type="Proteomes" id="UP001279734"/>
    </source>
</evidence>
<evidence type="ECO:0000259" key="16">
    <source>
        <dbReference type="PROSITE" id="PS50089"/>
    </source>
</evidence>
<dbReference type="GO" id="GO:0061630">
    <property type="term" value="F:ubiquitin protein ligase activity"/>
    <property type="evidence" value="ECO:0007669"/>
    <property type="project" value="UniProtKB-EC"/>
</dbReference>
<evidence type="ECO:0000256" key="13">
    <source>
        <dbReference type="ARBA" id="ARBA00024209"/>
    </source>
</evidence>
<dbReference type="InterPro" id="IPR053238">
    <property type="entry name" value="RING-H2_zinc_finger"/>
</dbReference>
<evidence type="ECO:0000256" key="10">
    <source>
        <dbReference type="ARBA" id="ARBA00022833"/>
    </source>
</evidence>
<dbReference type="InterPro" id="IPR013083">
    <property type="entry name" value="Znf_RING/FYVE/PHD"/>
</dbReference>
<dbReference type="GO" id="GO:0008270">
    <property type="term" value="F:zinc ion binding"/>
    <property type="evidence" value="ECO:0007669"/>
    <property type="project" value="UniProtKB-KW"/>
</dbReference>
<dbReference type="InterPro" id="IPR001841">
    <property type="entry name" value="Znf_RING"/>
</dbReference>
<sequence length="417" mass="46087">MRIDSPTFEYICYILQGLRATDNTNHGISSFFVLLLLSPTVQHAGAQGWSPQATDTDPNNNGKFSPSTGIIIIVFIAALFFMGFFSIYIRHCAEDSSIRSRNVVTGPTARSRRGPRGLDAAVIESFPKFAYSAVKTLKIGSAALECAVCLNEFEDDETLRLIPKCDHVFHPDCIDAWLATHTTCPVCRANLAPQSAESTHSPQGVQIDEHSHSQDDVVVEVPQECDADDNGDGRDIMERPLQAPEVVDVSRRLNRNRTRRNLSGRQRWFGRFWRSNSTGHLAVKQWENMERFTLRLPEEVRKQVISGKLNRSASCVVLQREDSSRRGYGAGYGEGSSRGRVTSARFDRGFRSNRWVFSLAQPFFSRAPSVNSLRVAAARGGGGSLHSPKTATFGSVHTPKGEAATIDADLEFARPPG</sequence>
<reference evidence="17" key="1">
    <citation type="submission" date="2023-05" db="EMBL/GenBank/DDBJ databases">
        <title>Nepenthes gracilis genome sequencing.</title>
        <authorList>
            <person name="Fukushima K."/>
        </authorList>
    </citation>
    <scope>NUCLEOTIDE SEQUENCE</scope>
    <source>
        <strain evidence="17">SING2019-196</strain>
    </source>
</reference>
<keyword evidence="10" id="KW-0862">Zinc</keyword>
<evidence type="ECO:0000256" key="1">
    <source>
        <dbReference type="ARBA" id="ARBA00000900"/>
    </source>
</evidence>
<accession>A0AAD3P5C7</accession>
<keyword evidence="6 15" id="KW-0812">Transmembrane</keyword>
<dbReference type="FunFam" id="3.30.40.10:FF:000187">
    <property type="entry name" value="E3 ubiquitin-protein ligase ATL6"/>
    <property type="match status" value="1"/>
</dbReference>
<keyword evidence="8 14" id="KW-0863">Zinc-finger</keyword>
<evidence type="ECO:0000313" key="17">
    <source>
        <dbReference type="EMBL" id="GMG99696.1"/>
    </source>
</evidence>
<evidence type="ECO:0000256" key="3">
    <source>
        <dbReference type="ARBA" id="ARBA00004906"/>
    </source>
</evidence>
<evidence type="ECO:0000256" key="15">
    <source>
        <dbReference type="SAM" id="Phobius"/>
    </source>
</evidence>
<feature type="domain" description="RING-type" evidence="16">
    <location>
        <begin position="146"/>
        <end position="188"/>
    </location>
</feature>
<keyword evidence="5" id="KW-0808">Transferase</keyword>
<keyword evidence="9" id="KW-0833">Ubl conjugation pathway</keyword>
<comment type="caution">
    <text evidence="17">The sequence shown here is derived from an EMBL/GenBank/DDBJ whole genome shotgun (WGS) entry which is preliminary data.</text>
</comment>
<evidence type="ECO:0000256" key="8">
    <source>
        <dbReference type="ARBA" id="ARBA00022771"/>
    </source>
</evidence>
<dbReference type="SMART" id="SM00184">
    <property type="entry name" value="RING"/>
    <property type="match status" value="1"/>
</dbReference>
<comment type="pathway">
    <text evidence="3">Protein modification; protein ubiquitination.</text>
</comment>
<evidence type="ECO:0000256" key="14">
    <source>
        <dbReference type="PROSITE-ProRule" id="PRU00175"/>
    </source>
</evidence>
<feature type="transmembrane region" description="Helical" evidence="15">
    <location>
        <begin position="69"/>
        <end position="89"/>
    </location>
</feature>
<dbReference type="EC" id="2.3.2.27" evidence="4"/>
<evidence type="ECO:0000256" key="7">
    <source>
        <dbReference type="ARBA" id="ARBA00022723"/>
    </source>
</evidence>
<proteinExistence type="inferred from homology"/>
<dbReference type="AlphaFoldDB" id="A0AAD3P5C7"/>